<dbReference type="EMBL" id="BMHP01000007">
    <property type="protein sequence ID" value="GGD94008.1"/>
    <property type="molecule type" value="Genomic_DNA"/>
</dbReference>
<dbReference type="AlphaFoldDB" id="A0A916ZF94"/>
<reference evidence="2" key="1">
    <citation type="journal article" date="2014" name="Int. J. Syst. Evol. Microbiol.">
        <title>Complete genome sequence of Corynebacterium casei LMG S-19264T (=DSM 44701T), isolated from a smear-ripened cheese.</title>
        <authorList>
            <consortium name="US DOE Joint Genome Institute (JGI-PGF)"/>
            <person name="Walter F."/>
            <person name="Albersmeier A."/>
            <person name="Kalinowski J."/>
            <person name="Ruckert C."/>
        </authorList>
    </citation>
    <scope>NUCLEOTIDE SEQUENCE</scope>
    <source>
        <strain evidence="2">CGMCC 1.15178</strain>
    </source>
</reference>
<feature type="chain" id="PRO_5037471455" evidence="1">
    <location>
        <begin position="29"/>
        <end position="128"/>
    </location>
</feature>
<sequence length="128" mass="13923">MTVKKTKKSMIMLSLVATIVMLGSGGLAAYAAGSAMPTAGSKELEGYNVTVTSPDGFVISFDKDGNQVPTKPKESFTPRKLTTYEIVDRIKKHIEKGLAVPQGYIEELPQKNLDAINKSYSLKLQKTK</sequence>
<keyword evidence="1" id="KW-0732">Signal</keyword>
<evidence type="ECO:0000313" key="3">
    <source>
        <dbReference type="Proteomes" id="UP000612456"/>
    </source>
</evidence>
<dbReference type="Proteomes" id="UP000612456">
    <property type="component" value="Unassembled WGS sequence"/>
</dbReference>
<evidence type="ECO:0000313" key="2">
    <source>
        <dbReference type="EMBL" id="GGD94008.1"/>
    </source>
</evidence>
<comment type="caution">
    <text evidence="2">The sequence shown here is derived from an EMBL/GenBank/DDBJ whole genome shotgun (WGS) entry which is preliminary data.</text>
</comment>
<evidence type="ECO:0000256" key="1">
    <source>
        <dbReference type="SAM" id="SignalP"/>
    </source>
</evidence>
<keyword evidence="3" id="KW-1185">Reference proteome</keyword>
<name>A0A916ZF94_9BACL</name>
<feature type="signal peptide" evidence="1">
    <location>
        <begin position="1"/>
        <end position="28"/>
    </location>
</feature>
<accession>A0A916ZF94</accession>
<reference evidence="2" key="2">
    <citation type="submission" date="2020-09" db="EMBL/GenBank/DDBJ databases">
        <authorList>
            <person name="Sun Q."/>
            <person name="Zhou Y."/>
        </authorList>
    </citation>
    <scope>NUCLEOTIDE SEQUENCE</scope>
    <source>
        <strain evidence="2">CGMCC 1.15178</strain>
    </source>
</reference>
<protein>
    <submittedName>
        <fullName evidence="2">Uncharacterized protein</fullName>
    </submittedName>
</protein>
<gene>
    <name evidence="2" type="ORF">GCM10010911_60880</name>
</gene>
<organism evidence="2 3">
    <name type="scientific">Paenibacillus nasutitermitis</name>
    <dbReference type="NCBI Taxonomy" id="1652958"/>
    <lineage>
        <taxon>Bacteria</taxon>
        <taxon>Bacillati</taxon>
        <taxon>Bacillota</taxon>
        <taxon>Bacilli</taxon>
        <taxon>Bacillales</taxon>
        <taxon>Paenibacillaceae</taxon>
        <taxon>Paenibacillus</taxon>
    </lineage>
</organism>
<proteinExistence type="predicted"/>